<dbReference type="EMBL" id="PUHQ01000034">
    <property type="protein sequence ID" value="KAG0661543.1"/>
    <property type="molecule type" value="Genomic_DNA"/>
</dbReference>
<keyword evidence="12" id="KW-1185">Reference proteome</keyword>
<dbReference type="PROSITE" id="PS01067">
    <property type="entry name" value="SECE_SEC61G"/>
    <property type="match status" value="1"/>
</dbReference>
<comment type="caution">
    <text evidence="11">The sequence shown here is derived from an EMBL/GenBank/DDBJ whole genome shotgun (WGS) entry which is preliminary data.</text>
</comment>
<keyword evidence="9 10" id="KW-0472">Membrane</keyword>
<evidence type="ECO:0000256" key="9">
    <source>
        <dbReference type="ARBA" id="ARBA00023136"/>
    </source>
</evidence>
<comment type="subcellular location">
    <subcellularLocation>
        <location evidence="1">Endoplasmic reticulum membrane</location>
        <topology evidence="1">Single-pass membrane protein</topology>
    </subcellularLocation>
</comment>
<evidence type="ECO:0000256" key="3">
    <source>
        <dbReference type="ARBA" id="ARBA00022448"/>
    </source>
</evidence>
<keyword evidence="5" id="KW-0256">Endoplasmic reticulum</keyword>
<dbReference type="InterPro" id="IPR023391">
    <property type="entry name" value="Prot_translocase_SecE_dom_sf"/>
</dbReference>
<evidence type="ECO:0000256" key="4">
    <source>
        <dbReference type="ARBA" id="ARBA00022692"/>
    </source>
</evidence>
<evidence type="ECO:0000313" key="12">
    <source>
        <dbReference type="Proteomes" id="UP000777482"/>
    </source>
</evidence>
<dbReference type="GO" id="GO:0005789">
    <property type="term" value="C:endoplasmic reticulum membrane"/>
    <property type="evidence" value="ECO:0007669"/>
    <property type="project" value="UniProtKB-SubCell"/>
</dbReference>
<dbReference type="AlphaFoldDB" id="A0A9P6W226"/>
<evidence type="ECO:0000256" key="7">
    <source>
        <dbReference type="ARBA" id="ARBA00022989"/>
    </source>
</evidence>
<feature type="transmembrane region" description="Helical" evidence="10">
    <location>
        <begin position="66"/>
        <end position="85"/>
    </location>
</feature>
<proteinExistence type="inferred from homology"/>
<evidence type="ECO:0000313" key="11">
    <source>
        <dbReference type="EMBL" id="KAG0661543.1"/>
    </source>
</evidence>
<comment type="similarity">
    <text evidence="2">Belongs to the SecE/SEC61-gamma family.</text>
</comment>
<keyword evidence="6" id="KW-0653">Protein transport</keyword>
<name>A0A9P6W226_RHOMI</name>
<reference evidence="11 12" key="1">
    <citation type="submission" date="2020-11" db="EMBL/GenBank/DDBJ databases">
        <title>Kefir isolates.</title>
        <authorList>
            <person name="Marcisauskas S."/>
            <person name="Kim Y."/>
            <person name="Blasche S."/>
        </authorList>
    </citation>
    <scope>NUCLEOTIDE SEQUENCE [LARGE SCALE GENOMIC DNA]</scope>
    <source>
        <strain evidence="11 12">KR</strain>
    </source>
</reference>
<dbReference type="GO" id="GO:0006605">
    <property type="term" value="P:protein targeting"/>
    <property type="evidence" value="ECO:0007669"/>
    <property type="project" value="InterPro"/>
</dbReference>
<dbReference type="GO" id="GO:0006886">
    <property type="term" value="P:intracellular protein transport"/>
    <property type="evidence" value="ECO:0007669"/>
    <property type="project" value="InterPro"/>
</dbReference>
<evidence type="ECO:0000256" key="2">
    <source>
        <dbReference type="ARBA" id="ARBA00008274"/>
    </source>
</evidence>
<dbReference type="NCBIfam" id="TIGR00327">
    <property type="entry name" value="secE_euk_arch"/>
    <property type="match status" value="1"/>
</dbReference>
<dbReference type="SUPFAM" id="SSF103456">
    <property type="entry name" value="Preprotein translocase SecE subunit"/>
    <property type="match status" value="1"/>
</dbReference>
<gene>
    <name evidence="11" type="primary">SSS1</name>
    <name evidence="11" type="ORF">C6P46_003955</name>
</gene>
<evidence type="ECO:0000256" key="5">
    <source>
        <dbReference type="ARBA" id="ARBA00022824"/>
    </source>
</evidence>
<evidence type="ECO:0000256" key="10">
    <source>
        <dbReference type="SAM" id="Phobius"/>
    </source>
</evidence>
<dbReference type="PANTHER" id="PTHR12309">
    <property type="entry name" value="SEC61 GAMMA SUBUNIT"/>
    <property type="match status" value="1"/>
</dbReference>
<organism evidence="11 12">
    <name type="scientific">Rhodotorula mucilaginosa</name>
    <name type="common">Yeast</name>
    <name type="synonym">Rhodotorula rubra</name>
    <dbReference type="NCBI Taxonomy" id="5537"/>
    <lineage>
        <taxon>Eukaryota</taxon>
        <taxon>Fungi</taxon>
        <taxon>Dikarya</taxon>
        <taxon>Basidiomycota</taxon>
        <taxon>Pucciniomycotina</taxon>
        <taxon>Microbotryomycetes</taxon>
        <taxon>Sporidiobolales</taxon>
        <taxon>Sporidiobolaceae</taxon>
        <taxon>Rhodotorula</taxon>
    </lineage>
</organism>
<dbReference type="Gene3D" id="1.20.5.820">
    <property type="entry name" value="Preprotein translocase SecE subunit"/>
    <property type="match status" value="1"/>
</dbReference>
<evidence type="ECO:0000256" key="8">
    <source>
        <dbReference type="ARBA" id="ARBA00023010"/>
    </source>
</evidence>
<keyword evidence="8" id="KW-0811">Translocation</keyword>
<feature type="transmembrane region" description="Helical" evidence="10">
    <location>
        <begin position="33"/>
        <end position="54"/>
    </location>
</feature>
<keyword evidence="4 10" id="KW-0812">Transmembrane</keyword>
<dbReference type="OrthoDB" id="2401875at2759"/>
<accession>A0A9P6W226</accession>
<dbReference type="HAMAP" id="MF_00422">
    <property type="entry name" value="SecE"/>
    <property type="match status" value="1"/>
</dbReference>
<keyword evidence="3" id="KW-0813">Transport</keyword>
<dbReference type="Pfam" id="PF00584">
    <property type="entry name" value="SecE"/>
    <property type="match status" value="1"/>
</dbReference>
<keyword evidence="7 10" id="KW-1133">Transmembrane helix</keyword>
<protein>
    <submittedName>
        <fullName evidence="11">Sec61p translocation complex subunit</fullName>
    </submittedName>
</protein>
<dbReference type="InterPro" id="IPR008158">
    <property type="entry name" value="Translocase_Sec61-g"/>
</dbReference>
<dbReference type="InterPro" id="IPR001901">
    <property type="entry name" value="Translocase_SecE/Sec61-g"/>
</dbReference>
<evidence type="ECO:0000256" key="1">
    <source>
        <dbReference type="ARBA" id="ARBA00004389"/>
    </source>
</evidence>
<sequence length="93" mass="10105">MDAVKDLADNSKTFVRDGQAFISRCTKPDKKEYLQICRAVAIGFAMMGGIGYLVKLIHVRTLPRPARVIAICLTSSSLLLCQIPINNILVGAA</sequence>
<dbReference type="Proteomes" id="UP000777482">
    <property type="component" value="Unassembled WGS sequence"/>
</dbReference>
<dbReference type="GO" id="GO:0008320">
    <property type="term" value="F:protein transmembrane transporter activity"/>
    <property type="evidence" value="ECO:0007669"/>
    <property type="project" value="InterPro"/>
</dbReference>
<evidence type="ECO:0000256" key="6">
    <source>
        <dbReference type="ARBA" id="ARBA00022927"/>
    </source>
</evidence>